<evidence type="ECO:0000256" key="2">
    <source>
        <dbReference type="SAM" id="SignalP"/>
    </source>
</evidence>
<dbReference type="InterPro" id="IPR029046">
    <property type="entry name" value="LolA/LolB/LppX"/>
</dbReference>
<dbReference type="PANTHER" id="PTHR35869">
    <property type="entry name" value="OUTER-MEMBRANE LIPOPROTEIN CARRIER PROTEIN"/>
    <property type="match status" value="1"/>
</dbReference>
<dbReference type="CDD" id="cd16325">
    <property type="entry name" value="LolA"/>
    <property type="match status" value="1"/>
</dbReference>
<comment type="caution">
    <text evidence="3">The sequence shown here is derived from an EMBL/GenBank/DDBJ whole genome shotgun (WGS) entry which is preliminary data.</text>
</comment>
<dbReference type="Pfam" id="PF03548">
    <property type="entry name" value="LolA"/>
    <property type="match status" value="1"/>
</dbReference>
<dbReference type="SUPFAM" id="SSF89392">
    <property type="entry name" value="Prokaryotic lipoproteins and lipoprotein localization factors"/>
    <property type="match status" value="1"/>
</dbReference>
<dbReference type="Gene3D" id="2.50.20.10">
    <property type="entry name" value="Lipoprotein localisation LolA/LolB/LppX"/>
    <property type="match status" value="2"/>
</dbReference>
<feature type="chain" id="PRO_5045054636" evidence="2">
    <location>
        <begin position="17"/>
        <end position="170"/>
    </location>
</feature>
<name>A0ABT7HN54_9BACT</name>
<keyword evidence="1 2" id="KW-0732">Signal</keyword>
<evidence type="ECO:0000256" key="1">
    <source>
        <dbReference type="ARBA" id="ARBA00022729"/>
    </source>
</evidence>
<dbReference type="InterPro" id="IPR004564">
    <property type="entry name" value="OM_lipoprot_carrier_LolA-like"/>
</dbReference>
<protein>
    <submittedName>
        <fullName evidence="3">LolA-like outer membrane lipoprotein chaperone</fullName>
    </submittedName>
</protein>
<dbReference type="Proteomes" id="UP001173801">
    <property type="component" value="Unassembled WGS sequence"/>
</dbReference>
<feature type="signal peptide" evidence="2">
    <location>
        <begin position="1"/>
        <end position="16"/>
    </location>
</feature>
<keyword evidence="4" id="KW-1185">Reference proteome</keyword>
<dbReference type="RefSeq" id="WP_284937000.1">
    <property type="nucleotide sequence ID" value="NZ_JANURM010000002.1"/>
</dbReference>
<reference evidence="3" key="2">
    <citation type="journal article" date="2023" name="Microorganisms">
        <title>Isolation and Genomic Characteristics of Cat-Borne Campylobacter felis sp. nov. and Sheep-Borne Campylobacter ovis sp. nov.</title>
        <authorList>
            <person name="Wang H."/>
            <person name="Li Y."/>
            <person name="Gu Y."/>
            <person name="Zhou G."/>
            <person name="Chen X."/>
            <person name="Zhang X."/>
            <person name="Shao Z."/>
            <person name="Zhang J."/>
            <person name="Zhang M."/>
        </authorList>
    </citation>
    <scope>NUCLEOTIDE SEQUENCE</scope>
    <source>
        <strain evidence="3">PS10</strain>
    </source>
</reference>
<accession>A0ABT7HN54</accession>
<proteinExistence type="predicted"/>
<dbReference type="NCBIfam" id="NF000666">
    <property type="entry name" value="PRK00031.2-4"/>
    <property type="match status" value="1"/>
</dbReference>
<sequence length="170" mass="19344">MKILTFLAVLAFSVFANPLEFKSIQSEFTQVVKSNEASVVYSGEFYVRADNKALWVYDEPTKKRIYFTDSHVVSVEDALEQAIVSKLENAPNLAKILANAKRISENLYKADYDDVEYLITLKNAVPAVIDYKDKLENKIKITLKNVKTNQVIADEKFLVKIPKGYDIITQ</sequence>
<dbReference type="PANTHER" id="PTHR35869:SF1">
    <property type="entry name" value="OUTER-MEMBRANE LIPOPROTEIN CARRIER PROTEIN"/>
    <property type="match status" value="1"/>
</dbReference>
<organism evidence="3 4">
    <name type="scientific">Campylobacter gastrosuis</name>
    <dbReference type="NCBI Taxonomy" id="2974576"/>
    <lineage>
        <taxon>Bacteria</taxon>
        <taxon>Pseudomonadati</taxon>
        <taxon>Campylobacterota</taxon>
        <taxon>Epsilonproteobacteria</taxon>
        <taxon>Campylobacterales</taxon>
        <taxon>Campylobacteraceae</taxon>
        <taxon>Campylobacter</taxon>
    </lineage>
</organism>
<dbReference type="EMBL" id="JANURM010000002">
    <property type="protein sequence ID" value="MDL0088351.1"/>
    <property type="molecule type" value="Genomic_DNA"/>
</dbReference>
<reference evidence="3" key="1">
    <citation type="submission" date="2022-08" db="EMBL/GenBank/DDBJ databases">
        <authorList>
            <person name="Wang H."/>
        </authorList>
    </citation>
    <scope>NUCLEOTIDE SEQUENCE</scope>
    <source>
        <strain evidence="3">PS10</strain>
    </source>
</reference>
<evidence type="ECO:0000313" key="3">
    <source>
        <dbReference type="EMBL" id="MDL0088351.1"/>
    </source>
</evidence>
<evidence type="ECO:0000313" key="4">
    <source>
        <dbReference type="Proteomes" id="UP001173801"/>
    </source>
</evidence>
<gene>
    <name evidence="3" type="primary">lolA</name>
    <name evidence="3" type="ORF">NYG85_03035</name>
</gene>
<dbReference type="NCBIfam" id="NF000663">
    <property type="entry name" value="PRK00031.2-1"/>
    <property type="match status" value="1"/>
</dbReference>